<comment type="caution">
    <text evidence="2">The sequence shown here is derived from an EMBL/GenBank/DDBJ whole genome shotgun (WGS) entry which is preliminary data.</text>
</comment>
<reference evidence="2" key="1">
    <citation type="journal article" date="2014" name="Int. J. Syst. Evol. Microbiol.">
        <title>Complete genome sequence of Corynebacterium casei LMG S-19264T (=DSM 44701T), isolated from a smear-ripened cheese.</title>
        <authorList>
            <consortium name="US DOE Joint Genome Institute (JGI-PGF)"/>
            <person name="Walter F."/>
            <person name="Albersmeier A."/>
            <person name="Kalinowski J."/>
            <person name="Ruckert C."/>
        </authorList>
    </citation>
    <scope>NUCLEOTIDE SEQUENCE</scope>
    <source>
        <strain evidence="2">CGMCC 4.7368</strain>
    </source>
</reference>
<proteinExistence type="predicted"/>
<feature type="transmembrane region" description="Helical" evidence="1">
    <location>
        <begin position="43"/>
        <end position="65"/>
    </location>
</feature>
<accession>A0A918DG43</accession>
<protein>
    <submittedName>
        <fullName evidence="2">Uncharacterized protein</fullName>
    </submittedName>
</protein>
<evidence type="ECO:0000313" key="3">
    <source>
        <dbReference type="Proteomes" id="UP000646523"/>
    </source>
</evidence>
<keyword evidence="1" id="KW-0472">Membrane</keyword>
<keyword evidence="1" id="KW-0812">Transmembrane</keyword>
<dbReference type="AlphaFoldDB" id="A0A918DG43"/>
<keyword evidence="3" id="KW-1185">Reference proteome</keyword>
<evidence type="ECO:0000313" key="2">
    <source>
        <dbReference type="EMBL" id="GGO63044.1"/>
    </source>
</evidence>
<dbReference type="Proteomes" id="UP000646523">
    <property type="component" value="Unassembled WGS sequence"/>
</dbReference>
<feature type="transmembrane region" description="Helical" evidence="1">
    <location>
        <begin position="7"/>
        <end position="31"/>
    </location>
</feature>
<keyword evidence="1" id="KW-1133">Transmembrane helix</keyword>
<evidence type="ECO:0000256" key="1">
    <source>
        <dbReference type="SAM" id="Phobius"/>
    </source>
</evidence>
<name>A0A918DG43_9ACTN</name>
<reference evidence="2" key="2">
    <citation type="submission" date="2020-09" db="EMBL/GenBank/DDBJ databases">
        <authorList>
            <person name="Sun Q."/>
            <person name="Zhou Y."/>
        </authorList>
    </citation>
    <scope>NUCLEOTIDE SEQUENCE</scope>
    <source>
        <strain evidence="2">CGMCC 4.7368</strain>
    </source>
</reference>
<dbReference type="EMBL" id="BMNH01000002">
    <property type="protein sequence ID" value="GGO63044.1"/>
    <property type="molecule type" value="Genomic_DNA"/>
</dbReference>
<sequence length="140" mass="15367">MLRTDRALVMSVTVTVLSWLAAGVATSWVVLAPHLHYAPVYLLWLHSFAIAATINTVVLVALRAFQRMIGDTQQVYALGLEHGIDIRDSIAAPGRESLGDFAPWSSETQKAPAAAGAFRCPFDWEIYSSCVRSDTTFNRV</sequence>
<organism evidence="2 3">
    <name type="scientific">Nonomuraea cavernae</name>
    <dbReference type="NCBI Taxonomy" id="2045107"/>
    <lineage>
        <taxon>Bacteria</taxon>
        <taxon>Bacillati</taxon>
        <taxon>Actinomycetota</taxon>
        <taxon>Actinomycetes</taxon>
        <taxon>Streptosporangiales</taxon>
        <taxon>Streptosporangiaceae</taxon>
        <taxon>Nonomuraea</taxon>
    </lineage>
</organism>
<dbReference type="RefSeq" id="WP_189122684.1">
    <property type="nucleotide sequence ID" value="NZ_BMNH01000002.1"/>
</dbReference>
<gene>
    <name evidence="2" type="ORF">GCM10012289_09040</name>
</gene>